<feature type="non-terminal residue" evidence="1">
    <location>
        <position position="1"/>
    </location>
</feature>
<evidence type="ECO:0000313" key="2">
    <source>
        <dbReference type="Proteomes" id="UP000790377"/>
    </source>
</evidence>
<comment type="caution">
    <text evidence="1">The sequence shown here is derived from an EMBL/GenBank/DDBJ whole genome shotgun (WGS) entry which is preliminary data.</text>
</comment>
<reference evidence="1" key="1">
    <citation type="journal article" date="2021" name="New Phytol.">
        <title>Evolutionary innovations through gain and loss of genes in the ectomycorrhizal Boletales.</title>
        <authorList>
            <person name="Wu G."/>
            <person name="Miyauchi S."/>
            <person name="Morin E."/>
            <person name="Kuo A."/>
            <person name="Drula E."/>
            <person name="Varga T."/>
            <person name="Kohler A."/>
            <person name="Feng B."/>
            <person name="Cao Y."/>
            <person name="Lipzen A."/>
            <person name="Daum C."/>
            <person name="Hundley H."/>
            <person name="Pangilinan J."/>
            <person name="Johnson J."/>
            <person name="Barry K."/>
            <person name="LaButti K."/>
            <person name="Ng V."/>
            <person name="Ahrendt S."/>
            <person name="Min B."/>
            <person name="Choi I.G."/>
            <person name="Park H."/>
            <person name="Plett J.M."/>
            <person name="Magnuson J."/>
            <person name="Spatafora J.W."/>
            <person name="Nagy L.G."/>
            <person name="Henrissat B."/>
            <person name="Grigoriev I.V."/>
            <person name="Yang Z.L."/>
            <person name="Xu J."/>
            <person name="Martin F.M."/>
        </authorList>
    </citation>
    <scope>NUCLEOTIDE SEQUENCE</scope>
    <source>
        <strain evidence="1">ATCC 28755</strain>
    </source>
</reference>
<name>A0ACB7ZQP5_9AGAM</name>
<proteinExistence type="predicted"/>
<keyword evidence="2" id="KW-1185">Reference proteome</keyword>
<dbReference type="EMBL" id="MU268908">
    <property type="protein sequence ID" value="KAH7903535.1"/>
    <property type="molecule type" value="Genomic_DNA"/>
</dbReference>
<accession>A0ACB7ZQP5</accession>
<dbReference type="Proteomes" id="UP000790377">
    <property type="component" value="Unassembled WGS sequence"/>
</dbReference>
<sequence length="221" mass="25207">PQIWRDFLNSIPSEESLAITAARRAAEGRSPTTAAIARKMVAKELFGEDLLDVQGTTWAIKDSVEWRGQLIPISTLSDPPTRLMRQILWELYELNFRFELLALDHIMAPEIWEEAPVERRELLYSIFPGEGGLVMWSGPLPSEEEGLFCGSFKQAAPYVESFRKLLWSWNGAPARLRDPVELKGDGNQTFWTLMECAAHFYVQTFFDHFGRPLVVPHTLPT</sequence>
<protein>
    <submittedName>
        <fullName evidence="1">Uncharacterized protein</fullName>
    </submittedName>
</protein>
<organism evidence="1 2">
    <name type="scientific">Hygrophoropsis aurantiaca</name>
    <dbReference type="NCBI Taxonomy" id="72124"/>
    <lineage>
        <taxon>Eukaryota</taxon>
        <taxon>Fungi</taxon>
        <taxon>Dikarya</taxon>
        <taxon>Basidiomycota</taxon>
        <taxon>Agaricomycotina</taxon>
        <taxon>Agaricomycetes</taxon>
        <taxon>Agaricomycetidae</taxon>
        <taxon>Boletales</taxon>
        <taxon>Coniophorineae</taxon>
        <taxon>Hygrophoropsidaceae</taxon>
        <taxon>Hygrophoropsis</taxon>
    </lineage>
</organism>
<gene>
    <name evidence="1" type="ORF">BJ138DRAFT_1020478</name>
</gene>
<evidence type="ECO:0000313" key="1">
    <source>
        <dbReference type="EMBL" id="KAH7903535.1"/>
    </source>
</evidence>